<evidence type="ECO:0000313" key="3">
    <source>
        <dbReference type="Proteomes" id="UP001152049"/>
    </source>
</evidence>
<dbReference type="EC" id="2.1.2.9" evidence="2"/>
<comment type="caution">
    <text evidence="2">The sequence shown here is derived from an EMBL/GenBank/DDBJ whole genome shotgun (WGS) entry which is preliminary data.</text>
</comment>
<dbReference type="AlphaFoldDB" id="A0A9W8S5J6"/>
<sequence length="168" mass="19239">MELCYLKLRVPMLVQGLRDGVHVPPRRNQGWKMKDLDEKELAHAPKVTKADGHVDNWSRWTADEIARKVRVLGSVWMHATNNKGETKRLIFQDAKVIPSKDTRTDGEEVRFVRGPELGMFEVLLSDQSDGSCTIRTSDDRMLRVKKIKEEGKPKRDAIVVLKGYATRD</sequence>
<dbReference type="PANTHER" id="PTHR11138:SF5">
    <property type="entry name" value="METHIONYL-TRNA FORMYLTRANSFERASE, MITOCHONDRIAL"/>
    <property type="match status" value="1"/>
</dbReference>
<name>A0A9W8S5J6_9HYPO</name>
<keyword evidence="3" id="KW-1185">Reference proteome</keyword>
<accession>A0A9W8S5J6</accession>
<dbReference type="Pfam" id="PF02911">
    <property type="entry name" value="Formyl_trans_C"/>
    <property type="match status" value="1"/>
</dbReference>
<dbReference type="InterPro" id="IPR005793">
    <property type="entry name" value="Formyl_trans_C"/>
</dbReference>
<evidence type="ECO:0000313" key="2">
    <source>
        <dbReference type="EMBL" id="KAJ4265630.1"/>
    </source>
</evidence>
<keyword evidence="2" id="KW-0808">Transferase</keyword>
<gene>
    <name evidence="2" type="primary">FMT1</name>
    <name evidence="2" type="ORF">NW762_004924</name>
</gene>
<protein>
    <submittedName>
        <fullName evidence="2">Methionyl-tRNA formyltransferase</fullName>
        <ecNumber evidence="2">2.1.2.9</ecNumber>
    </submittedName>
</protein>
<dbReference type="Gene3D" id="3.40.50.12230">
    <property type="match status" value="1"/>
</dbReference>
<dbReference type="GO" id="GO:0005739">
    <property type="term" value="C:mitochondrion"/>
    <property type="evidence" value="ECO:0007669"/>
    <property type="project" value="TreeGrafter"/>
</dbReference>
<dbReference type="PANTHER" id="PTHR11138">
    <property type="entry name" value="METHIONYL-TRNA FORMYLTRANSFERASE"/>
    <property type="match status" value="1"/>
</dbReference>
<dbReference type="EMBL" id="JAOQAZ010000006">
    <property type="protein sequence ID" value="KAJ4265630.1"/>
    <property type="molecule type" value="Genomic_DNA"/>
</dbReference>
<evidence type="ECO:0000259" key="1">
    <source>
        <dbReference type="Pfam" id="PF02911"/>
    </source>
</evidence>
<dbReference type="GO" id="GO:0004479">
    <property type="term" value="F:methionyl-tRNA formyltransferase activity"/>
    <property type="evidence" value="ECO:0007669"/>
    <property type="project" value="UniProtKB-EC"/>
</dbReference>
<organism evidence="2 3">
    <name type="scientific">Fusarium torreyae</name>
    <dbReference type="NCBI Taxonomy" id="1237075"/>
    <lineage>
        <taxon>Eukaryota</taxon>
        <taxon>Fungi</taxon>
        <taxon>Dikarya</taxon>
        <taxon>Ascomycota</taxon>
        <taxon>Pezizomycotina</taxon>
        <taxon>Sordariomycetes</taxon>
        <taxon>Hypocreomycetidae</taxon>
        <taxon>Hypocreales</taxon>
        <taxon>Nectriaceae</taxon>
        <taxon>Fusarium</taxon>
    </lineage>
</organism>
<proteinExistence type="predicted"/>
<dbReference type="OrthoDB" id="10268103at2759"/>
<feature type="domain" description="Formyl transferase C-terminal" evidence="1">
    <location>
        <begin position="46"/>
        <end position="164"/>
    </location>
</feature>
<reference evidence="2" key="1">
    <citation type="submission" date="2022-09" db="EMBL/GenBank/DDBJ databases">
        <title>Fusarium specimens isolated from Avocado Roots.</title>
        <authorList>
            <person name="Stajich J."/>
            <person name="Roper C."/>
            <person name="Heimlech-Rivalta G."/>
        </authorList>
    </citation>
    <scope>NUCLEOTIDE SEQUENCE</scope>
    <source>
        <strain evidence="2">CF00136</strain>
    </source>
</reference>
<dbReference type="Proteomes" id="UP001152049">
    <property type="component" value="Unassembled WGS sequence"/>
</dbReference>